<dbReference type="Proteomes" id="UP001342314">
    <property type="component" value="Unassembled WGS sequence"/>
</dbReference>
<gene>
    <name evidence="1" type="ORF">Rhopal_003886-T1</name>
</gene>
<reference evidence="1 2" key="1">
    <citation type="submission" date="2021-12" db="EMBL/GenBank/DDBJ databases">
        <title>High titer production of polyol ester of fatty acids by Rhodotorula paludigena BS15 towards product separation-free biomass refinery.</title>
        <authorList>
            <person name="Mano J."/>
            <person name="Ono H."/>
            <person name="Tanaka T."/>
            <person name="Naito K."/>
            <person name="Sushida H."/>
            <person name="Ike M."/>
            <person name="Tokuyasu K."/>
            <person name="Kitaoka M."/>
        </authorList>
    </citation>
    <scope>NUCLEOTIDE SEQUENCE [LARGE SCALE GENOMIC DNA]</scope>
    <source>
        <strain evidence="1 2">BS15</strain>
    </source>
</reference>
<accession>A0AAV5GN03</accession>
<evidence type="ECO:0000313" key="1">
    <source>
        <dbReference type="EMBL" id="GJN90872.1"/>
    </source>
</evidence>
<dbReference type="EMBL" id="BQKY01000007">
    <property type="protein sequence ID" value="GJN90872.1"/>
    <property type="molecule type" value="Genomic_DNA"/>
</dbReference>
<protein>
    <submittedName>
        <fullName evidence="1">Uncharacterized protein</fullName>
    </submittedName>
</protein>
<sequence length="151" mass="17284">MGNTLAFGCGYHHYAASLGDASAPPCTFRILLEPVTEKNIARTRVTQACTTHNHPLNLSTQFADYFKKQDAEYIADLERDVRKAALEHLHDLRHKLNYRLTSHDVPMQWEVDLAFARQKQFCSIVAEAKTKKDLLTSRDVRGNPRYYPCDC</sequence>
<proteinExistence type="predicted"/>
<keyword evidence="2" id="KW-1185">Reference proteome</keyword>
<organism evidence="1 2">
    <name type="scientific">Rhodotorula paludigena</name>
    <dbReference type="NCBI Taxonomy" id="86838"/>
    <lineage>
        <taxon>Eukaryota</taxon>
        <taxon>Fungi</taxon>
        <taxon>Dikarya</taxon>
        <taxon>Basidiomycota</taxon>
        <taxon>Pucciniomycotina</taxon>
        <taxon>Microbotryomycetes</taxon>
        <taxon>Sporidiobolales</taxon>
        <taxon>Sporidiobolaceae</taxon>
        <taxon>Rhodotorula</taxon>
    </lineage>
</organism>
<comment type="caution">
    <text evidence="1">The sequence shown here is derived from an EMBL/GenBank/DDBJ whole genome shotgun (WGS) entry which is preliminary data.</text>
</comment>
<dbReference type="AlphaFoldDB" id="A0AAV5GN03"/>
<name>A0AAV5GN03_9BASI</name>
<evidence type="ECO:0000313" key="2">
    <source>
        <dbReference type="Proteomes" id="UP001342314"/>
    </source>
</evidence>